<keyword evidence="1" id="KW-0611">Plant defense</keyword>
<protein>
    <submittedName>
        <fullName evidence="2">Uncharacterized protein</fullName>
    </submittedName>
</protein>
<dbReference type="GO" id="GO:0006952">
    <property type="term" value="P:defense response"/>
    <property type="evidence" value="ECO:0007669"/>
    <property type="project" value="UniProtKB-KW"/>
</dbReference>
<comment type="caution">
    <text evidence="2">The sequence shown here is derived from an EMBL/GenBank/DDBJ whole genome shotgun (WGS) entry which is preliminary data.</text>
</comment>
<reference evidence="2 3" key="1">
    <citation type="journal article" date="2023" name="G3 (Bethesda)">
        <title>A chromosome-length genome assembly and annotation of blackberry (Rubus argutus, cv. 'Hillquist').</title>
        <authorList>
            <person name="Bruna T."/>
            <person name="Aryal R."/>
            <person name="Dudchenko O."/>
            <person name="Sargent D.J."/>
            <person name="Mead D."/>
            <person name="Buti M."/>
            <person name="Cavallini A."/>
            <person name="Hytonen T."/>
            <person name="Andres J."/>
            <person name="Pham M."/>
            <person name="Weisz D."/>
            <person name="Mascagni F."/>
            <person name="Usai G."/>
            <person name="Natali L."/>
            <person name="Bassil N."/>
            <person name="Fernandez G.E."/>
            <person name="Lomsadze A."/>
            <person name="Armour M."/>
            <person name="Olukolu B."/>
            <person name="Poorten T."/>
            <person name="Britton C."/>
            <person name="Davik J."/>
            <person name="Ashrafi H."/>
            <person name="Aiden E.L."/>
            <person name="Borodovsky M."/>
            <person name="Worthington M."/>
        </authorList>
    </citation>
    <scope>NUCLEOTIDE SEQUENCE [LARGE SCALE GENOMIC DNA]</scope>
    <source>
        <strain evidence="2">PI 553951</strain>
    </source>
</reference>
<dbReference type="InterPro" id="IPR032675">
    <property type="entry name" value="LRR_dom_sf"/>
</dbReference>
<sequence length="190" mass="21816">MSVRLRKMDISNYEKLGTDIQNLNSLEELSIDDCEGLTSFPPNLTSLTIRKMKHCKSLLESQGLHRLTSLRRLSIIGEDDRGLVSFPAAQKGNKNDMMLQLPKSLVYIYINGFPNLKKLSNDFQFLTSLEILDIDNCPKLASIPEESLPLSLEYFYITKCPLLEERCKVRYWPKITHVSFVVIDGKLIYK</sequence>
<dbReference type="PANTHER" id="PTHR36766:SF30">
    <property type="entry name" value="TIR-NBS TYPE DISEASE RESISTANCE PROTEIN-RELATED"/>
    <property type="match status" value="1"/>
</dbReference>
<evidence type="ECO:0000313" key="3">
    <source>
        <dbReference type="Proteomes" id="UP001457282"/>
    </source>
</evidence>
<dbReference type="EMBL" id="JBEDUW010000003">
    <property type="protein sequence ID" value="KAK9938373.1"/>
    <property type="molecule type" value="Genomic_DNA"/>
</dbReference>
<name>A0AAW1XPL4_RUBAR</name>
<accession>A0AAW1XPL4</accession>
<evidence type="ECO:0000256" key="1">
    <source>
        <dbReference type="ARBA" id="ARBA00022821"/>
    </source>
</evidence>
<dbReference type="AlphaFoldDB" id="A0AAW1XPL4"/>
<dbReference type="Proteomes" id="UP001457282">
    <property type="component" value="Unassembled WGS sequence"/>
</dbReference>
<dbReference type="PANTHER" id="PTHR36766">
    <property type="entry name" value="PLANT BROAD-SPECTRUM MILDEW RESISTANCE PROTEIN RPW8"/>
    <property type="match status" value="1"/>
</dbReference>
<dbReference type="SUPFAM" id="SSF52058">
    <property type="entry name" value="L domain-like"/>
    <property type="match status" value="1"/>
</dbReference>
<gene>
    <name evidence="2" type="ORF">M0R45_015116</name>
</gene>
<evidence type="ECO:0000313" key="2">
    <source>
        <dbReference type="EMBL" id="KAK9938373.1"/>
    </source>
</evidence>
<dbReference type="Gene3D" id="3.80.10.10">
    <property type="entry name" value="Ribonuclease Inhibitor"/>
    <property type="match status" value="2"/>
</dbReference>
<organism evidence="2 3">
    <name type="scientific">Rubus argutus</name>
    <name type="common">Southern blackberry</name>
    <dbReference type="NCBI Taxonomy" id="59490"/>
    <lineage>
        <taxon>Eukaryota</taxon>
        <taxon>Viridiplantae</taxon>
        <taxon>Streptophyta</taxon>
        <taxon>Embryophyta</taxon>
        <taxon>Tracheophyta</taxon>
        <taxon>Spermatophyta</taxon>
        <taxon>Magnoliopsida</taxon>
        <taxon>eudicotyledons</taxon>
        <taxon>Gunneridae</taxon>
        <taxon>Pentapetalae</taxon>
        <taxon>rosids</taxon>
        <taxon>fabids</taxon>
        <taxon>Rosales</taxon>
        <taxon>Rosaceae</taxon>
        <taxon>Rosoideae</taxon>
        <taxon>Rosoideae incertae sedis</taxon>
        <taxon>Rubus</taxon>
    </lineage>
</organism>
<proteinExistence type="predicted"/>
<keyword evidence="3" id="KW-1185">Reference proteome</keyword>